<evidence type="ECO:0000313" key="1">
    <source>
        <dbReference type="EMBL" id="PRQ59826.1"/>
    </source>
</evidence>
<name>A0A2P6SMC6_ROSCH</name>
<organism evidence="1 2">
    <name type="scientific">Rosa chinensis</name>
    <name type="common">China rose</name>
    <dbReference type="NCBI Taxonomy" id="74649"/>
    <lineage>
        <taxon>Eukaryota</taxon>
        <taxon>Viridiplantae</taxon>
        <taxon>Streptophyta</taxon>
        <taxon>Embryophyta</taxon>
        <taxon>Tracheophyta</taxon>
        <taxon>Spermatophyta</taxon>
        <taxon>Magnoliopsida</taxon>
        <taxon>eudicotyledons</taxon>
        <taxon>Gunneridae</taxon>
        <taxon>Pentapetalae</taxon>
        <taxon>rosids</taxon>
        <taxon>fabids</taxon>
        <taxon>Rosales</taxon>
        <taxon>Rosaceae</taxon>
        <taxon>Rosoideae</taxon>
        <taxon>Rosoideae incertae sedis</taxon>
        <taxon>Rosa</taxon>
    </lineage>
</organism>
<accession>A0A2P6SMC6</accession>
<evidence type="ECO:0000313" key="2">
    <source>
        <dbReference type="Proteomes" id="UP000238479"/>
    </source>
</evidence>
<keyword evidence="2" id="KW-1185">Reference proteome</keyword>
<gene>
    <name evidence="1" type="ORF">RchiOBHm_Chr1g0374451</name>
</gene>
<dbReference type="AlphaFoldDB" id="A0A2P6SMC6"/>
<dbReference type="Proteomes" id="UP000238479">
    <property type="component" value="Chromosome 1"/>
</dbReference>
<sequence length="91" mass="10007">MQNREIDESAGDFFFPFGMSRSRPDPVPVPFGFGMVGINSQKVPNRPVPSRVLFPGPGPGSPEFRPVPSHAQPYLKLLIWSPIFTVGVLVN</sequence>
<protein>
    <submittedName>
        <fullName evidence="1">Uncharacterized protein</fullName>
    </submittedName>
</protein>
<reference evidence="1 2" key="1">
    <citation type="journal article" date="2018" name="Nat. Genet.">
        <title>The Rosa genome provides new insights in the design of modern roses.</title>
        <authorList>
            <person name="Bendahmane M."/>
        </authorList>
    </citation>
    <scope>NUCLEOTIDE SEQUENCE [LARGE SCALE GENOMIC DNA]</scope>
    <source>
        <strain evidence="2">cv. Old Blush</strain>
    </source>
</reference>
<dbReference type="Gramene" id="PRQ59826">
    <property type="protein sequence ID" value="PRQ59826"/>
    <property type="gene ID" value="RchiOBHm_Chr1g0374451"/>
</dbReference>
<proteinExistence type="predicted"/>
<dbReference type="EMBL" id="PDCK01000039">
    <property type="protein sequence ID" value="PRQ59826.1"/>
    <property type="molecule type" value="Genomic_DNA"/>
</dbReference>
<comment type="caution">
    <text evidence="1">The sequence shown here is derived from an EMBL/GenBank/DDBJ whole genome shotgun (WGS) entry which is preliminary data.</text>
</comment>